<keyword evidence="3" id="KW-1185">Reference proteome</keyword>
<reference evidence="2" key="1">
    <citation type="submission" date="2025-08" db="UniProtKB">
        <authorList>
            <consortium name="Ensembl"/>
        </authorList>
    </citation>
    <scope>IDENTIFICATION</scope>
</reference>
<dbReference type="PANTHER" id="PTHR21496">
    <property type="entry name" value="FERREDOXIN-RELATED"/>
    <property type="match status" value="1"/>
</dbReference>
<dbReference type="AlphaFoldDB" id="A0A8C7HLE9"/>
<dbReference type="Pfam" id="PF22543">
    <property type="entry name" value="Rieske_4"/>
    <property type="match status" value="1"/>
</dbReference>
<proteinExistence type="predicted"/>
<protein>
    <submittedName>
        <fullName evidence="2">Rieske (Fe-S) domain containing</fullName>
    </submittedName>
</protein>
<dbReference type="Proteomes" id="UP000694557">
    <property type="component" value="Unassembled WGS sequence"/>
</dbReference>
<name>A0A8C7HLE9_ONCKI</name>
<dbReference type="InterPro" id="IPR054716">
    <property type="entry name" value="Sol_Rieske_ferrdox_dom"/>
</dbReference>
<sequence length="159" mass="18295">MEEREERQEPATGSHFVGKKEDLIKAKRSFRTVEGRDILVLYHQETFYALDFHCYLPLQNGDIEEFDGKLCKFKISLAEGESIYRATNPYDPVLTPRWYSKGIKQRIHTVTETDGDVYVTLSHVSCFIESDYFQGEKGKVGRESIEAEDAAKKSKATIF</sequence>
<gene>
    <name evidence="2" type="primary">LOC109890283</name>
</gene>
<evidence type="ECO:0000259" key="1">
    <source>
        <dbReference type="Pfam" id="PF22543"/>
    </source>
</evidence>
<evidence type="ECO:0000313" key="2">
    <source>
        <dbReference type="Ensembl" id="ENSOKIP00005059629.1"/>
    </source>
</evidence>
<reference evidence="2" key="2">
    <citation type="submission" date="2025-09" db="UniProtKB">
        <authorList>
            <consortium name="Ensembl"/>
        </authorList>
    </citation>
    <scope>IDENTIFICATION</scope>
</reference>
<evidence type="ECO:0000313" key="3">
    <source>
        <dbReference type="Proteomes" id="UP000694557"/>
    </source>
</evidence>
<feature type="domain" description="Soluble Rieske-type ferredoxin" evidence="1">
    <location>
        <begin position="16"/>
        <end position="123"/>
    </location>
</feature>
<dbReference type="Ensembl" id="ENSOKIT00005063391.1">
    <property type="protein sequence ID" value="ENSOKIP00005059629.1"/>
    <property type="gene ID" value="ENSOKIG00005025597.1"/>
</dbReference>
<dbReference type="SUPFAM" id="SSF50022">
    <property type="entry name" value="ISP domain"/>
    <property type="match status" value="1"/>
</dbReference>
<accession>A0A8C7HLE9</accession>
<dbReference type="PANTHER" id="PTHR21496:SF18">
    <property type="entry name" value="RIESKE DOMAIN-CONTAINING PROTEIN"/>
    <property type="match status" value="1"/>
</dbReference>
<dbReference type="Gene3D" id="2.102.10.10">
    <property type="entry name" value="Rieske [2Fe-2S] iron-sulphur domain"/>
    <property type="match status" value="1"/>
</dbReference>
<organism evidence="2 3">
    <name type="scientific">Oncorhynchus kisutch</name>
    <name type="common">Coho salmon</name>
    <name type="synonym">Salmo kisutch</name>
    <dbReference type="NCBI Taxonomy" id="8019"/>
    <lineage>
        <taxon>Eukaryota</taxon>
        <taxon>Metazoa</taxon>
        <taxon>Chordata</taxon>
        <taxon>Craniata</taxon>
        <taxon>Vertebrata</taxon>
        <taxon>Euteleostomi</taxon>
        <taxon>Actinopterygii</taxon>
        <taxon>Neopterygii</taxon>
        <taxon>Teleostei</taxon>
        <taxon>Protacanthopterygii</taxon>
        <taxon>Salmoniformes</taxon>
        <taxon>Salmonidae</taxon>
        <taxon>Salmoninae</taxon>
        <taxon>Oncorhynchus</taxon>
    </lineage>
</organism>
<dbReference type="GO" id="GO:0051537">
    <property type="term" value="F:2 iron, 2 sulfur cluster binding"/>
    <property type="evidence" value="ECO:0007669"/>
    <property type="project" value="InterPro"/>
</dbReference>
<dbReference type="InterPro" id="IPR036922">
    <property type="entry name" value="Rieske_2Fe-2S_sf"/>
</dbReference>
<dbReference type="GeneTree" id="ENSGT00390000018225"/>